<dbReference type="AlphaFoldDB" id="A0A1H6RA24"/>
<dbReference type="GeneID" id="35003857"/>
<dbReference type="Pfam" id="PF00440">
    <property type="entry name" value="TetR_N"/>
    <property type="match status" value="1"/>
</dbReference>
<proteinExistence type="predicted"/>
<evidence type="ECO:0000256" key="3">
    <source>
        <dbReference type="ARBA" id="ARBA00023125"/>
    </source>
</evidence>
<gene>
    <name evidence="7" type="ORF">SAMN05444271_10235</name>
</gene>
<dbReference type="Pfam" id="PF13977">
    <property type="entry name" value="TetR_C_6"/>
    <property type="match status" value="1"/>
</dbReference>
<evidence type="ECO:0000313" key="7">
    <source>
        <dbReference type="EMBL" id="SEI52669.1"/>
    </source>
</evidence>
<keyword evidence="4" id="KW-0804">Transcription</keyword>
<protein>
    <submittedName>
        <fullName evidence="7">Transcriptional regulator, TetR family</fullName>
    </submittedName>
</protein>
<keyword evidence="8" id="KW-1185">Reference proteome</keyword>
<accession>A0A1H6RA24</accession>
<organism evidence="7 8">
    <name type="scientific">Halohasta litchfieldiae</name>
    <dbReference type="NCBI Taxonomy" id="1073996"/>
    <lineage>
        <taxon>Archaea</taxon>
        <taxon>Methanobacteriati</taxon>
        <taxon>Methanobacteriota</taxon>
        <taxon>Stenosarchaea group</taxon>
        <taxon>Halobacteria</taxon>
        <taxon>Halobacteriales</taxon>
        <taxon>Haloferacaceae</taxon>
        <taxon>Halohasta</taxon>
    </lineage>
</organism>
<dbReference type="Gene3D" id="1.10.357.10">
    <property type="entry name" value="Tetracycline Repressor, domain 2"/>
    <property type="match status" value="1"/>
</dbReference>
<dbReference type="PROSITE" id="PS50977">
    <property type="entry name" value="HTH_TETR_2"/>
    <property type="match status" value="1"/>
</dbReference>
<dbReference type="SUPFAM" id="SSF46689">
    <property type="entry name" value="Homeodomain-like"/>
    <property type="match status" value="1"/>
</dbReference>
<feature type="DNA-binding region" description="H-T-H motif" evidence="5">
    <location>
        <begin position="35"/>
        <end position="54"/>
    </location>
</feature>
<dbReference type="PANTHER" id="PTHR47506">
    <property type="entry name" value="TRANSCRIPTIONAL REGULATORY PROTEIN"/>
    <property type="match status" value="1"/>
</dbReference>
<evidence type="ECO:0000313" key="8">
    <source>
        <dbReference type="Proteomes" id="UP000198888"/>
    </source>
</evidence>
<dbReference type="Proteomes" id="UP000198888">
    <property type="component" value="Unassembled WGS sequence"/>
</dbReference>
<dbReference type="InterPro" id="IPR001647">
    <property type="entry name" value="HTH_TetR"/>
</dbReference>
<evidence type="ECO:0000256" key="5">
    <source>
        <dbReference type="PROSITE-ProRule" id="PRU00335"/>
    </source>
</evidence>
<dbReference type="PANTHER" id="PTHR47506:SF3">
    <property type="entry name" value="HTH-TYPE TRANSCRIPTIONAL REGULATOR LMRA"/>
    <property type="match status" value="1"/>
</dbReference>
<reference evidence="7 8" key="1">
    <citation type="submission" date="2016-10" db="EMBL/GenBank/DDBJ databases">
        <authorList>
            <person name="de Groot N.N."/>
        </authorList>
    </citation>
    <scope>NUCLEOTIDE SEQUENCE [LARGE SCALE GENOMIC DNA]</scope>
    <source>
        <strain evidence="7 8">DSM 22187</strain>
    </source>
</reference>
<dbReference type="InterPro" id="IPR036271">
    <property type="entry name" value="Tet_transcr_reg_TetR-rel_C_sf"/>
</dbReference>
<dbReference type="GO" id="GO:0003677">
    <property type="term" value="F:DNA binding"/>
    <property type="evidence" value="ECO:0007669"/>
    <property type="project" value="UniProtKB-UniRule"/>
</dbReference>
<dbReference type="InterPro" id="IPR039538">
    <property type="entry name" value="BetI_C"/>
</dbReference>
<dbReference type="EMBL" id="FNYR01000002">
    <property type="protein sequence ID" value="SEI52669.1"/>
    <property type="molecule type" value="Genomic_DNA"/>
</dbReference>
<keyword evidence="3 5" id="KW-0238">DNA-binding</keyword>
<dbReference type="SUPFAM" id="SSF48498">
    <property type="entry name" value="Tetracyclin repressor-like, C-terminal domain"/>
    <property type="match status" value="1"/>
</dbReference>
<dbReference type="InterPro" id="IPR009057">
    <property type="entry name" value="Homeodomain-like_sf"/>
</dbReference>
<evidence type="ECO:0000256" key="1">
    <source>
        <dbReference type="ARBA" id="ARBA00022491"/>
    </source>
</evidence>
<name>A0A1H6RA24_9EURY</name>
<dbReference type="RefSeq" id="WP_089670811.1">
    <property type="nucleotide sequence ID" value="NZ_CP024845.1"/>
</dbReference>
<keyword evidence="1" id="KW-0678">Repressor</keyword>
<dbReference type="OrthoDB" id="135877at2157"/>
<sequence>MSDEAPLDGEPADTHEAIMMATFAALQKHGYPGISIQRIADESDLTKSTFYHHFDGKDDILLSFVQYMRDYFERGYRIESAGDPVGDLKAYITISLGEYPAPEGTPDAGERIGTYLELRSQAIQNPAFREEFTEMSADLVDYLAEIIQTGIDAGVFRSVDPHRTAEFLSATLEGINLQQTTRTDEPVGLLREELESYIRSELLVDDAAF</sequence>
<keyword evidence="2" id="KW-0805">Transcription regulation</keyword>
<evidence type="ECO:0000256" key="2">
    <source>
        <dbReference type="ARBA" id="ARBA00023015"/>
    </source>
</evidence>
<evidence type="ECO:0000256" key="4">
    <source>
        <dbReference type="ARBA" id="ARBA00023163"/>
    </source>
</evidence>
<feature type="domain" description="HTH tetR-type" evidence="6">
    <location>
        <begin position="12"/>
        <end position="72"/>
    </location>
</feature>
<dbReference type="KEGG" id="hae:halTADL_3089"/>
<accession>A0A2H4Q600</accession>
<evidence type="ECO:0000259" key="6">
    <source>
        <dbReference type="PROSITE" id="PS50977"/>
    </source>
</evidence>
<dbReference type="PRINTS" id="PR00455">
    <property type="entry name" value="HTHTETR"/>
</dbReference>